<evidence type="ECO:0000313" key="3">
    <source>
        <dbReference type="Proteomes" id="UP000737402"/>
    </source>
</evidence>
<feature type="transmembrane region" description="Helical" evidence="1">
    <location>
        <begin position="124"/>
        <end position="146"/>
    </location>
</feature>
<dbReference type="PANTHER" id="PTHR38450">
    <property type="entry name" value="STAGE V SPORULATION PROTEIN AC-RELATED"/>
    <property type="match status" value="1"/>
</dbReference>
<keyword evidence="1" id="KW-1133">Transmembrane helix</keyword>
<protein>
    <submittedName>
        <fullName evidence="2">Stage V sporulation protein AC</fullName>
    </submittedName>
</protein>
<proteinExistence type="predicted"/>
<keyword evidence="1" id="KW-0472">Membrane</keyword>
<dbReference type="Pfam" id="PF03862">
    <property type="entry name" value="SpoVAC_SpoVAEB"/>
    <property type="match status" value="1"/>
</dbReference>
<comment type="caution">
    <text evidence="2">The sequence shown here is derived from an EMBL/GenBank/DDBJ whole genome shotgun (WGS) entry which is preliminary data.</text>
</comment>
<organism evidence="2 3">
    <name type="scientific">Sutcliffiella tianshenii</name>
    <dbReference type="NCBI Taxonomy" id="1463404"/>
    <lineage>
        <taxon>Bacteria</taxon>
        <taxon>Bacillati</taxon>
        <taxon>Bacillota</taxon>
        <taxon>Bacilli</taxon>
        <taxon>Bacillales</taxon>
        <taxon>Bacillaceae</taxon>
        <taxon>Sutcliffiella</taxon>
    </lineage>
</organism>
<dbReference type="PANTHER" id="PTHR38450:SF1">
    <property type="entry name" value="STAGE V SPORULATION PROTEIN AC"/>
    <property type="match status" value="1"/>
</dbReference>
<dbReference type="NCBIfam" id="TIGR02838">
    <property type="entry name" value="spore_V_AC"/>
    <property type="match status" value="1"/>
</dbReference>
<gene>
    <name evidence="2" type="ORF">JOC95_003156</name>
</gene>
<feature type="transmembrane region" description="Helical" evidence="1">
    <location>
        <begin position="62"/>
        <end position="79"/>
    </location>
</feature>
<dbReference type="InterPro" id="IPR005562">
    <property type="entry name" value="SpoVA"/>
</dbReference>
<keyword evidence="3" id="KW-1185">Reference proteome</keyword>
<dbReference type="InterPro" id="IPR014203">
    <property type="entry name" value="Spore_V_AC"/>
</dbReference>
<keyword evidence="1" id="KW-0812">Transmembrane</keyword>
<sequence>MSGKIKDNYKENIKKYQPKPPYMLNCIKAFLVGGLICMFGQAVQNFYINVFDFSEKQAGNPTVATLILFSALLTGFGIYDKIGQFAGAGSAVPVTGFANSMTSAAMEHRSEGLVLGVATNMFKLAGSVIVFGVVAAYVVGFLRYLFSMSFTG</sequence>
<dbReference type="EMBL" id="JAFBED010000006">
    <property type="protein sequence ID" value="MBM7621283.1"/>
    <property type="molecule type" value="Genomic_DNA"/>
</dbReference>
<reference evidence="2 3" key="1">
    <citation type="submission" date="2021-01" db="EMBL/GenBank/DDBJ databases">
        <title>Genomic Encyclopedia of Type Strains, Phase IV (KMG-IV): sequencing the most valuable type-strain genomes for metagenomic binning, comparative biology and taxonomic classification.</title>
        <authorList>
            <person name="Goeker M."/>
        </authorList>
    </citation>
    <scope>NUCLEOTIDE SEQUENCE [LARGE SCALE GENOMIC DNA]</scope>
    <source>
        <strain evidence="2 3">DSM 25879</strain>
    </source>
</reference>
<evidence type="ECO:0000313" key="2">
    <source>
        <dbReference type="EMBL" id="MBM7621283.1"/>
    </source>
</evidence>
<evidence type="ECO:0000256" key="1">
    <source>
        <dbReference type="SAM" id="Phobius"/>
    </source>
</evidence>
<accession>A0ABS2P3U6</accession>
<dbReference type="RefSeq" id="WP_204418053.1">
    <property type="nucleotide sequence ID" value="NZ_JAFBED010000006.1"/>
</dbReference>
<dbReference type="Proteomes" id="UP000737402">
    <property type="component" value="Unassembled WGS sequence"/>
</dbReference>
<feature type="transmembrane region" description="Helical" evidence="1">
    <location>
        <begin position="21"/>
        <end position="42"/>
    </location>
</feature>
<name>A0ABS2P3U6_9BACI</name>